<reference evidence="2" key="1">
    <citation type="submission" date="2020-05" db="EMBL/GenBank/DDBJ databases">
        <authorList>
            <person name="Chiriac C."/>
            <person name="Salcher M."/>
            <person name="Ghai R."/>
            <person name="Kavagutti S V."/>
        </authorList>
    </citation>
    <scope>NUCLEOTIDE SEQUENCE</scope>
</reference>
<dbReference type="InterPro" id="IPR009061">
    <property type="entry name" value="DNA-bd_dom_put_sf"/>
</dbReference>
<organism evidence="2">
    <name type="scientific">freshwater metagenome</name>
    <dbReference type="NCBI Taxonomy" id="449393"/>
    <lineage>
        <taxon>unclassified sequences</taxon>
        <taxon>metagenomes</taxon>
        <taxon>ecological metagenomes</taxon>
    </lineage>
</organism>
<dbReference type="InterPro" id="IPR041657">
    <property type="entry name" value="HTH_17"/>
</dbReference>
<evidence type="ECO:0000313" key="2">
    <source>
        <dbReference type="EMBL" id="CAB4609066.1"/>
    </source>
</evidence>
<dbReference type="Pfam" id="PF12728">
    <property type="entry name" value="HTH_17"/>
    <property type="match status" value="1"/>
</dbReference>
<dbReference type="InterPro" id="IPR010093">
    <property type="entry name" value="SinI_DNA-bd"/>
</dbReference>
<dbReference type="AlphaFoldDB" id="A0A6J6H7P0"/>
<name>A0A6J6H7P0_9ZZZZ</name>
<protein>
    <submittedName>
        <fullName evidence="2">Unannotated protein</fullName>
    </submittedName>
</protein>
<accession>A0A6J6H7P0</accession>
<evidence type="ECO:0000259" key="1">
    <source>
        <dbReference type="Pfam" id="PF12728"/>
    </source>
</evidence>
<dbReference type="EMBL" id="CAEZUP010000034">
    <property type="protein sequence ID" value="CAB4609066.1"/>
    <property type="molecule type" value="Genomic_DNA"/>
</dbReference>
<dbReference type="GO" id="GO:0003677">
    <property type="term" value="F:DNA binding"/>
    <property type="evidence" value="ECO:0007669"/>
    <property type="project" value="InterPro"/>
</dbReference>
<dbReference type="SUPFAM" id="SSF46955">
    <property type="entry name" value="Putative DNA-binding domain"/>
    <property type="match status" value="1"/>
</dbReference>
<proteinExistence type="predicted"/>
<sequence length="85" mass="9589">MSERQITEWLSSGDAAELLGIGTRTLYRFIDEGRLPAYRFGRVIRLQRHEVESFVSSCRIEPGSLDHLHPELAVTEISQIASSAM</sequence>
<dbReference type="NCBIfam" id="TIGR01764">
    <property type="entry name" value="excise"/>
    <property type="match status" value="1"/>
</dbReference>
<feature type="domain" description="Helix-turn-helix" evidence="1">
    <location>
        <begin position="9"/>
        <end position="58"/>
    </location>
</feature>
<gene>
    <name evidence="2" type="ORF">UFOPK1835_00958</name>
</gene>